<name>T1CU74_9ZZZZ</name>
<organism evidence="1">
    <name type="scientific">mine drainage metagenome</name>
    <dbReference type="NCBI Taxonomy" id="410659"/>
    <lineage>
        <taxon>unclassified sequences</taxon>
        <taxon>metagenomes</taxon>
        <taxon>ecological metagenomes</taxon>
    </lineage>
</organism>
<proteinExistence type="predicted"/>
<sequence>MGTVTEGSVAPALQWGRIASPWWAFSPEEDMYADEPVPAPPPLLRNSRPEIFAFFGMRAKLRFYNAFAQGQFRHSDLRVPPADLHVLFGKAWTGIEYRTSGLEIRYLVRFASPEFSAGIGSRSLLWGNIEFDTSFGGR</sequence>
<dbReference type="AlphaFoldDB" id="T1CU74"/>
<comment type="caution">
    <text evidence="1">The sequence shown here is derived from an EMBL/GenBank/DDBJ whole genome shotgun (WGS) entry which is preliminary data.</text>
</comment>
<reference evidence="1" key="1">
    <citation type="submission" date="2013-08" db="EMBL/GenBank/DDBJ databases">
        <authorList>
            <person name="Mendez C."/>
            <person name="Richter M."/>
            <person name="Ferrer M."/>
            <person name="Sanchez J."/>
        </authorList>
    </citation>
    <scope>NUCLEOTIDE SEQUENCE</scope>
</reference>
<dbReference type="EMBL" id="AUZX01003985">
    <property type="protein sequence ID" value="EQD72409.1"/>
    <property type="molecule type" value="Genomic_DNA"/>
</dbReference>
<dbReference type="InterPro" id="IPR037107">
    <property type="entry name" value="Put_OMP_sf"/>
</dbReference>
<dbReference type="Gene3D" id="2.40.128.140">
    <property type="entry name" value="Outer membrane protein"/>
    <property type="match status" value="1"/>
</dbReference>
<protein>
    <submittedName>
        <fullName evidence="1">Uncharacterized protein</fullName>
    </submittedName>
</protein>
<accession>T1CU74</accession>
<reference evidence="1" key="2">
    <citation type="journal article" date="2014" name="ISME J.">
        <title>Microbial stratification in low pH oxic and suboxic macroscopic growths along an acid mine drainage.</title>
        <authorList>
            <person name="Mendez-Garcia C."/>
            <person name="Mesa V."/>
            <person name="Sprenger R.R."/>
            <person name="Richter M."/>
            <person name="Diez M.S."/>
            <person name="Solano J."/>
            <person name="Bargiela R."/>
            <person name="Golyshina O.V."/>
            <person name="Manteca A."/>
            <person name="Ramos J.L."/>
            <person name="Gallego J.R."/>
            <person name="Llorente I."/>
            <person name="Martins Dos Santos V.A."/>
            <person name="Jensen O.N."/>
            <person name="Pelaez A.I."/>
            <person name="Sanchez J."/>
            <person name="Ferrer M."/>
        </authorList>
    </citation>
    <scope>NUCLEOTIDE SEQUENCE</scope>
</reference>
<evidence type="ECO:0000313" key="1">
    <source>
        <dbReference type="EMBL" id="EQD72409.1"/>
    </source>
</evidence>
<gene>
    <name evidence="1" type="ORF">B1A_05462</name>
</gene>